<accession>W1VJY6</accession>
<dbReference type="InterPro" id="IPR036388">
    <property type="entry name" value="WH-like_DNA-bd_sf"/>
</dbReference>
<reference evidence="1 2" key="1">
    <citation type="submission" date="2013-12" db="EMBL/GenBank/DDBJ databases">
        <title>A Varibaculum cambriense genome reconstructed from a premature infant gut community with otherwise low bacterial novelty that shifts toward anaerobic metabolism during the third week of life.</title>
        <authorList>
            <person name="Brown C.T."/>
            <person name="Sharon I."/>
            <person name="Thomas B.C."/>
            <person name="Castelle C.J."/>
            <person name="Morowitz M.J."/>
            <person name="Banfield J.F."/>
        </authorList>
    </citation>
    <scope>NUCLEOTIDE SEQUENCE [LARGE SCALE GENOMIC DNA]</scope>
    <source>
        <strain evidence="2">DORA_12</strain>
    </source>
</reference>
<protein>
    <recommendedName>
        <fullName evidence="3">GntR family transcriptional regulator</fullName>
    </recommendedName>
</protein>
<evidence type="ECO:0000313" key="1">
    <source>
        <dbReference type="EMBL" id="ETJ04369.1"/>
    </source>
</evidence>
<dbReference type="InterPro" id="IPR036390">
    <property type="entry name" value="WH_DNA-bd_sf"/>
</dbReference>
<organism evidence="1 2">
    <name type="scientific">Actinomyces urogenitalis DORA_12</name>
    <dbReference type="NCBI Taxonomy" id="1403939"/>
    <lineage>
        <taxon>Bacteria</taxon>
        <taxon>Bacillati</taxon>
        <taxon>Actinomycetota</taxon>
        <taxon>Actinomycetes</taxon>
        <taxon>Actinomycetales</taxon>
        <taxon>Actinomycetaceae</taxon>
        <taxon>Actinomyces</taxon>
    </lineage>
</organism>
<dbReference type="Gene3D" id="1.10.10.10">
    <property type="entry name" value="Winged helix-like DNA-binding domain superfamily/Winged helix DNA-binding domain"/>
    <property type="match status" value="1"/>
</dbReference>
<dbReference type="AlphaFoldDB" id="W1VJY6"/>
<evidence type="ECO:0008006" key="3">
    <source>
        <dbReference type="Google" id="ProtNLM"/>
    </source>
</evidence>
<gene>
    <name evidence="1" type="ORF">Q605_AUC00700G0001</name>
</gene>
<proteinExistence type="predicted"/>
<comment type="caution">
    <text evidence="1">The sequence shown here is derived from an EMBL/GenBank/DDBJ whole genome shotgun (WGS) entry which is preliminary data.</text>
</comment>
<sequence>LAGDLRLAPGTVARAYKELEAAGMVVTRRAAGTRVAPGHAAPPRDQARQALAEAVRRAQAAGMTTAQVRSVVDSLLEPNE</sequence>
<evidence type="ECO:0000313" key="2">
    <source>
        <dbReference type="Proteomes" id="UP000018852"/>
    </source>
</evidence>
<dbReference type="SUPFAM" id="SSF46785">
    <property type="entry name" value="Winged helix' DNA-binding domain"/>
    <property type="match status" value="1"/>
</dbReference>
<feature type="non-terminal residue" evidence="1">
    <location>
        <position position="1"/>
    </location>
</feature>
<dbReference type="PATRIC" id="fig|1403939.3.peg.867"/>
<dbReference type="Proteomes" id="UP000018852">
    <property type="component" value="Unassembled WGS sequence"/>
</dbReference>
<dbReference type="EMBL" id="AZLV01000700">
    <property type="protein sequence ID" value="ETJ04369.1"/>
    <property type="molecule type" value="Genomic_DNA"/>
</dbReference>
<name>W1VJY6_9ACTO</name>